<dbReference type="EMBL" id="CP096563">
    <property type="protein sequence ID" value="UPU40826.1"/>
    <property type="molecule type" value="Genomic_DNA"/>
</dbReference>
<dbReference type="Proteomes" id="UP000831484">
    <property type="component" value="Chromosome"/>
</dbReference>
<organism evidence="1 2">
    <name type="scientific">Rhodococcus qingshengii JCM 15477</name>
    <dbReference type="NCBI Taxonomy" id="1303681"/>
    <lineage>
        <taxon>Bacteria</taxon>
        <taxon>Bacillati</taxon>
        <taxon>Actinomycetota</taxon>
        <taxon>Actinomycetes</taxon>
        <taxon>Mycobacteriales</taxon>
        <taxon>Nocardiaceae</taxon>
        <taxon>Rhodococcus</taxon>
        <taxon>Rhodococcus erythropolis group</taxon>
    </lineage>
</organism>
<proteinExistence type="predicted"/>
<protein>
    <recommendedName>
        <fullName evidence="3">DUF4365 domain-containing protein</fullName>
    </recommendedName>
</protein>
<keyword evidence="2" id="KW-1185">Reference proteome</keyword>
<dbReference type="RefSeq" id="WP_144245797.1">
    <property type="nucleotide sequence ID" value="NZ_CP096563.1"/>
</dbReference>
<dbReference type="AlphaFoldDB" id="A0AB38R5T8"/>
<evidence type="ECO:0000313" key="1">
    <source>
        <dbReference type="EMBL" id="UPU40826.1"/>
    </source>
</evidence>
<evidence type="ECO:0000313" key="2">
    <source>
        <dbReference type="Proteomes" id="UP000831484"/>
    </source>
</evidence>
<evidence type="ECO:0008006" key="3">
    <source>
        <dbReference type="Google" id="ProtNLM"/>
    </source>
</evidence>
<accession>A0AB38R5T8</accession>
<sequence>MTIDLSAPELVLFPLAASPVAVSGTRTSRDKKLTKSVGEHWACTVLAGLGWAASLTRDGVARTDVLAVYMESGAMVSAQVKAASFSTNPSWYFGEKGLLPAMSPQEWYLLVVLPENPFGTPRTFVVPRDHAAAGAWIAYRDWLTDPTAEPGARTTKPSAARTYSWVFEDYEDQWERMTMPADEAPILLPTYMRDLAASERVGLPPGHPWQHRLPEW</sequence>
<name>A0AB38R5T8_RHOSG</name>
<reference evidence="2" key="1">
    <citation type="journal article" date="2022" name="Environ. Microbiol.">
        <title>Functional analysis, diversity, and distribution of carbendazim hydrolases MheI and CbmA, responsible for the initial step in carbendazim degradation.</title>
        <authorList>
            <person name="Zhang M."/>
            <person name="Bai X."/>
            <person name="Li Q."/>
            <person name="Zhang L."/>
            <person name="Zhu Q."/>
            <person name="Gao S."/>
            <person name="Ke Z."/>
            <person name="Jiang M."/>
            <person name="Hu J."/>
            <person name="Qiu J."/>
            <person name="Hong Q."/>
        </authorList>
    </citation>
    <scope>NUCLEOTIDE SEQUENCE [LARGE SCALE GENOMIC DNA]</scope>
    <source>
        <strain evidence="2">djl-6</strain>
    </source>
</reference>
<gene>
    <name evidence="1" type="ORF">M0639_17270</name>
</gene>